<dbReference type="Proteomes" id="UP001501153">
    <property type="component" value="Unassembled WGS sequence"/>
</dbReference>
<protein>
    <recommendedName>
        <fullName evidence="4">DUF4270 family protein</fullName>
    </recommendedName>
</protein>
<keyword evidence="1" id="KW-0732">Signal</keyword>
<dbReference type="EMBL" id="BAABGZ010000013">
    <property type="protein sequence ID" value="GAA4351814.1"/>
    <property type="molecule type" value="Genomic_DNA"/>
</dbReference>
<evidence type="ECO:0000256" key="1">
    <source>
        <dbReference type="SAM" id="SignalP"/>
    </source>
</evidence>
<dbReference type="PROSITE" id="PS51257">
    <property type="entry name" value="PROKAR_LIPOPROTEIN"/>
    <property type="match status" value="1"/>
</dbReference>
<comment type="caution">
    <text evidence="2">The sequence shown here is derived from an EMBL/GenBank/DDBJ whole genome shotgun (WGS) entry which is preliminary data.</text>
</comment>
<evidence type="ECO:0000313" key="3">
    <source>
        <dbReference type="Proteomes" id="UP001501153"/>
    </source>
</evidence>
<accession>A0ABP8I5J2</accession>
<dbReference type="InterPro" id="IPR025366">
    <property type="entry name" value="DUF4270"/>
</dbReference>
<organism evidence="2 3">
    <name type="scientific">Hymenobacter saemangeumensis</name>
    <dbReference type="NCBI Taxonomy" id="1084522"/>
    <lineage>
        <taxon>Bacteria</taxon>
        <taxon>Pseudomonadati</taxon>
        <taxon>Bacteroidota</taxon>
        <taxon>Cytophagia</taxon>
        <taxon>Cytophagales</taxon>
        <taxon>Hymenobacteraceae</taxon>
        <taxon>Hymenobacter</taxon>
    </lineage>
</organism>
<reference evidence="3" key="1">
    <citation type="journal article" date="2019" name="Int. J. Syst. Evol. Microbiol.">
        <title>The Global Catalogue of Microorganisms (GCM) 10K type strain sequencing project: providing services to taxonomists for standard genome sequencing and annotation.</title>
        <authorList>
            <consortium name="The Broad Institute Genomics Platform"/>
            <consortium name="The Broad Institute Genome Sequencing Center for Infectious Disease"/>
            <person name="Wu L."/>
            <person name="Ma J."/>
        </authorList>
    </citation>
    <scope>NUCLEOTIDE SEQUENCE [LARGE SCALE GENOMIC DNA]</scope>
    <source>
        <strain evidence="3">JCM 17923</strain>
    </source>
</reference>
<name>A0ABP8I5J2_9BACT</name>
<gene>
    <name evidence="2" type="ORF">GCM10023185_10800</name>
</gene>
<feature type="signal peptide" evidence="1">
    <location>
        <begin position="1"/>
        <end position="20"/>
    </location>
</feature>
<dbReference type="Pfam" id="PF14092">
    <property type="entry name" value="DUF4270"/>
    <property type="match status" value="1"/>
</dbReference>
<dbReference type="RefSeq" id="WP_345234546.1">
    <property type="nucleotide sequence ID" value="NZ_BAABGZ010000013.1"/>
</dbReference>
<sequence length="498" mass="54231">MNWLTSRIAPAALLATLALAACDKGTDLNVDLPDTTAISTSYMAVQLGTGAGTVQLKPVETLKTDRYLIGRLTENVSGTTTAATYFNPQLTMRADSLPSKFDRPVLDSVVLIMDYERVYGSATTPARFDIYNLTAKLDEREVYNSESVVGVNAAPLAQNLVGRLDRTRQVASNGSDTNPSVMVTVPDQTFRLLLQRSASPMVTSMFFNNLFNAMNGSAVFNQAALEQQLKGLAIMPNPTYSSGILSFSRGSVPRIEVYFHETDKPRKWRAYPIAFGPVYSAQGGSVARDPRYFTRITSTLTDGTELRALTSVAPPAPATVVPAGATSGKTYLQEGVGLGTIINLNRPELRTLRNLKGLAINRAELRVPLKPYTNALFSLPGGIYALEADANNRVMQRVVNFEEIDRAVQVDGANPRGVNSEAYSGPAINSGTATPYYSLVVTNYLQAYLNNNLDGELPNSLILVPNIRRSFVREPTLGLNRAVVDAENITLYIYYSQQ</sequence>
<evidence type="ECO:0008006" key="4">
    <source>
        <dbReference type="Google" id="ProtNLM"/>
    </source>
</evidence>
<proteinExistence type="predicted"/>
<keyword evidence="3" id="KW-1185">Reference proteome</keyword>
<evidence type="ECO:0000313" key="2">
    <source>
        <dbReference type="EMBL" id="GAA4351814.1"/>
    </source>
</evidence>
<feature type="chain" id="PRO_5045628314" description="DUF4270 family protein" evidence="1">
    <location>
        <begin position="21"/>
        <end position="498"/>
    </location>
</feature>